<dbReference type="Proteomes" id="UP000183894">
    <property type="component" value="Unassembled WGS sequence"/>
</dbReference>
<evidence type="ECO:0000313" key="2">
    <source>
        <dbReference type="EMBL" id="SEL80369.1"/>
    </source>
</evidence>
<dbReference type="AlphaFoldDB" id="A0A1H7T776"/>
<feature type="transmembrane region" description="Helical" evidence="1">
    <location>
        <begin position="38"/>
        <end position="56"/>
    </location>
</feature>
<evidence type="ECO:0000313" key="3">
    <source>
        <dbReference type="Proteomes" id="UP000183894"/>
    </source>
</evidence>
<name>A0A1H7T776_HALLR</name>
<keyword evidence="1" id="KW-0472">Membrane</keyword>
<feature type="transmembrane region" description="Helical" evidence="1">
    <location>
        <begin position="12"/>
        <end position="32"/>
    </location>
</feature>
<accession>A0A1H7T776</accession>
<proteinExistence type="predicted"/>
<organism evidence="2 3">
    <name type="scientific">Haloferax larsenii</name>
    <dbReference type="NCBI Taxonomy" id="302484"/>
    <lineage>
        <taxon>Archaea</taxon>
        <taxon>Methanobacteriati</taxon>
        <taxon>Methanobacteriota</taxon>
        <taxon>Stenosarchaea group</taxon>
        <taxon>Halobacteria</taxon>
        <taxon>Halobacteriales</taxon>
        <taxon>Haloferacaceae</taxon>
        <taxon>Haloferax</taxon>
    </lineage>
</organism>
<keyword evidence="1" id="KW-1133">Transmembrane helix</keyword>
<reference evidence="2 3" key="1">
    <citation type="submission" date="2016-10" db="EMBL/GenBank/DDBJ databases">
        <authorList>
            <person name="de Groot N.N."/>
        </authorList>
    </citation>
    <scope>NUCLEOTIDE SEQUENCE [LARGE SCALE GENOMIC DNA]</scope>
    <source>
        <strain evidence="2 3">CDM_5</strain>
    </source>
</reference>
<sequence length="69" mass="7946">MARILSTTRLGRVVDIILAAVVLLAILDHSNVVTVASTNIYIFFFITPIGFLRLYVEYRYKKRSIKQKD</sequence>
<gene>
    <name evidence="2" type="ORF">SAMN04488691_10891</name>
</gene>
<dbReference type="EMBL" id="FOAD01000008">
    <property type="protein sequence ID" value="SEL80369.1"/>
    <property type="molecule type" value="Genomic_DNA"/>
</dbReference>
<keyword evidence="1" id="KW-0812">Transmembrane</keyword>
<protein>
    <submittedName>
        <fullName evidence="2">Uncharacterized protein</fullName>
    </submittedName>
</protein>
<evidence type="ECO:0000256" key="1">
    <source>
        <dbReference type="SAM" id="Phobius"/>
    </source>
</evidence>